<dbReference type="EMBL" id="MT142504">
    <property type="protein sequence ID" value="QJA83128.1"/>
    <property type="molecule type" value="Genomic_DNA"/>
</dbReference>
<protein>
    <submittedName>
        <fullName evidence="3">Putative IstB domain protein ATP-binding protein</fullName>
    </submittedName>
</protein>
<dbReference type="GO" id="GO:0005524">
    <property type="term" value="F:ATP binding"/>
    <property type="evidence" value="ECO:0007669"/>
    <property type="project" value="UniProtKB-KW"/>
</dbReference>
<reference evidence="3" key="1">
    <citation type="submission" date="2020-03" db="EMBL/GenBank/DDBJ databases">
        <title>The deep terrestrial virosphere.</title>
        <authorList>
            <person name="Holmfeldt K."/>
            <person name="Nilsson E."/>
            <person name="Simone D."/>
            <person name="Lopez-Fernandez M."/>
            <person name="Wu X."/>
            <person name="de Brujin I."/>
            <person name="Lundin D."/>
            <person name="Andersson A."/>
            <person name="Bertilsson S."/>
            <person name="Dopson M."/>
        </authorList>
    </citation>
    <scope>NUCLEOTIDE SEQUENCE</scope>
    <source>
        <strain evidence="3">MM415A00310</strain>
        <strain evidence="2">MM415B00528</strain>
    </source>
</reference>
<dbReference type="PANTHER" id="PTHR30050">
    <property type="entry name" value="CHROMOSOMAL REPLICATION INITIATOR PROTEIN DNAA"/>
    <property type="match status" value="1"/>
</dbReference>
<keyword evidence="3" id="KW-0067">ATP-binding</keyword>
<dbReference type="InterPro" id="IPR003593">
    <property type="entry name" value="AAA+_ATPase"/>
</dbReference>
<feature type="domain" description="AAA+ ATPase" evidence="1">
    <location>
        <begin position="27"/>
        <end position="160"/>
    </location>
</feature>
<dbReference type="Pfam" id="PF01695">
    <property type="entry name" value="IstB_IS21"/>
    <property type="match status" value="1"/>
</dbReference>
<sequence>MKFSTLRKNPGTENAVRWAMYMAEGKTKEWLTMVGDSGVGKTHLAIAIANYWLEHGGVAKYVYVPVLFDELRDSFSKEGFESYSFKFKAYCEVPLLILDDLGLESKTEWLNEKFTTLLNERIMKELPVVATTNCPFDEIPFRIASRLQRAGKIVHITAQPFHGMI</sequence>
<organism evidence="3">
    <name type="scientific">viral metagenome</name>
    <dbReference type="NCBI Taxonomy" id="1070528"/>
    <lineage>
        <taxon>unclassified sequences</taxon>
        <taxon>metagenomes</taxon>
        <taxon>organismal metagenomes</taxon>
    </lineage>
</organism>
<dbReference type="CDD" id="cd00009">
    <property type="entry name" value="AAA"/>
    <property type="match status" value="1"/>
</dbReference>
<dbReference type="EMBL" id="MT141515">
    <property type="protein sequence ID" value="QJA64201.1"/>
    <property type="molecule type" value="Genomic_DNA"/>
</dbReference>
<dbReference type="InterPro" id="IPR027417">
    <property type="entry name" value="P-loop_NTPase"/>
</dbReference>
<evidence type="ECO:0000313" key="2">
    <source>
        <dbReference type="EMBL" id="QJA64201.1"/>
    </source>
</evidence>
<name>A0A6M3KP83_9ZZZZ</name>
<dbReference type="SUPFAM" id="SSF52540">
    <property type="entry name" value="P-loop containing nucleoside triphosphate hydrolases"/>
    <property type="match status" value="1"/>
</dbReference>
<dbReference type="InterPro" id="IPR002611">
    <property type="entry name" value="IstB_ATP-bd"/>
</dbReference>
<dbReference type="SMART" id="SM00382">
    <property type="entry name" value="AAA"/>
    <property type="match status" value="1"/>
</dbReference>
<proteinExistence type="predicted"/>
<keyword evidence="3" id="KW-0547">Nucleotide-binding</keyword>
<dbReference type="PANTHER" id="PTHR30050:SF4">
    <property type="entry name" value="ATP-BINDING PROTEIN RV3427C IN INSERTION SEQUENCE-RELATED"/>
    <property type="match status" value="1"/>
</dbReference>
<accession>A0A6M3KP83</accession>
<dbReference type="Gene3D" id="3.40.50.300">
    <property type="entry name" value="P-loop containing nucleotide triphosphate hydrolases"/>
    <property type="match status" value="1"/>
</dbReference>
<evidence type="ECO:0000259" key="1">
    <source>
        <dbReference type="SMART" id="SM00382"/>
    </source>
</evidence>
<evidence type="ECO:0000313" key="3">
    <source>
        <dbReference type="EMBL" id="QJA83128.1"/>
    </source>
</evidence>
<dbReference type="GO" id="GO:0006260">
    <property type="term" value="P:DNA replication"/>
    <property type="evidence" value="ECO:0007669"/>
    <property type="project" value="TreeGrafter"/>
</dbReference>
<gene>
    <name evidence="3" type="ORF">MM415A00310_0008</name>
    <name evidence="2" type="ORF">MM415B00528_0008</name>
</gene>
<dbReference type="AlphaFoldDB" id="A0A6M3KP83"/>